<dbReference type="GO" id="GO:0000976">
    <property type="term" value="F:transcription cis-regulatory region binding"/>
    <property type="evidence" value="ECO:0007669"/>
    <property type="project" value="TreeGrafter"/>
</dbReference>
<protein>
    <recommendedName>
        <fullName evidence="2">Myb/SANT-like DNA-binding domain-containing protein</fullName>
    </recommendedName>
</protein>
<dbReference type="InterPro" id="IPR044822">
    <property type="entry name" value="Myb_DNA-bind_4"/>
</dbReference>
<evidence type="ECO:0000313" key="3">
    <source>
        <dbReference type="EMBL" id="KAK8913877.1"/>
    </source>
</evidence>
<gene>
    <name evidence="3" type="ORF">KSP39_PZI023473</name>
</gene>
<dbReference type="AlphaFoldDB" id="A0AAP0FT05"/>
<dbReference type="EMBL" id="JBBWWQ010000021">
    <property type="protein sequence ID" value="KAK8913877.1"/>
    <property type="molecule type" value="Genomic_DNA"/>
</dbReference>
<dbReference type="Gene3D" id="1.10.10.60">
    <property type="entry name" value="Homeodomain-like"/>
    <property type="match status" value="1"/>
</dbReference>
<dbReference type="InterPro" id="IPR044823">
    <property type="entry name" value="ASIL1/2-like"/>
</dbReference>
<feature type="compositionally biased region" description="Acidic residues" evidence="1">
    <location>
        <begin position="90"/>
        <end position="102"/>
    </location>
</feature>
<feature type="region of interest" description="Disordered" evidence="1">
    <location>
        <begin position="269"/>
        <end position="317"/>
    </location>
</feature>
<organism evidence="3 4">
    <name type="scientific">Platanthera zijinensis</name>
    <dbReference type="NCBI Taxonomy" id="2320716"/>
    <lineage>
        <taxon>Eukaryota</taxon>
        <taxon>Viridiplantae</taxon>
        <taxon>Streptophyta</taxon>
        <taxon>Embryophyta</taxon>
        <taxon>Tracheophyta</taxon>
        <taxon>Spermatophyta</taxon>
        <taxon>Magnoliopsida</taxon>
        <taxon>Liliopsida</taxon>
        <taxon>Asparagales</taxon>
        <taxon>Orchidaceae</taxon>
        <taxon>Orchidoideae</taxon>
        <taxon>Orchideae</taxon>
        <taxon>Orchidinae</taxon>
        <taxon>Platanthera</taxon>
    </lineage>
</organism>
<evidence type="ECO:0000256" key="1">
    <source>
        <dbReference type="SAM" id="MobiDB-lite"/>
    </source>
</evidence>
<feature type="domain" description="Myb/SANT-like DNA-binding" evidence="2">
    <location>
        <begin position="142"/>
        <end position="227"/>
    </location>
</feature>
<dbReference type="Pfam" id="PF13837">
    <property type="entry name" value="Myb_DNA-bind_4"/>
    <property type="match status" value="1"/>
</dbReference>
<dbReference type="Proteomes" id="UP001418222">
    <property type="component" value="Unassembled WGS sequence"/>
</dbReference>
<feature type="region of interest" description="Disordered" evidence="1">
    <location>
        <begin position="1"/>
        <end position="115"/>
    </location>
</feature>
<feature type="compositionally biased region" description="Acidic residues" evidence="1">
    <location>
        <begin position="285"/>
        <end position="297"/>
    </location>
</feature>
<feature type="region of interest" description="Disordered" evidence="1">
    <location>
        <begin position="366"/>
        <end position="405"/>
    </location>
</feature>
<evidence type="ECO:0000313" key="4">
    <source>
        <dbReference type="Proteomes" id="UP001418222"/>
    </source>
</evidence>
<feature type="compositionally biased region" description="Polar residues" evidence="1">
    <location>
        <begin position="307"/>
        <end position="317"/>
    </location>
</feature>
<dbReference type="PANTHER" id="PTHR31307">
    <property type="entry name" value="TRIHELIX TRANSCRIPTION FACTOR ASIL2"/>
    <property type="match status" value="1"/>
</dbReference>
<proteinExistence type="predicted"/>
<accession>A0AAP0FT05</accession>
<feature type="compositionally biased region" description="Basic and acidic residues" evidence="1">
    <location>
        <begin position="167"/>
        <end position="177"/>
    </location>
</feature>
<feature type="region of interest" description="Disordered" evidence="1">
    <location>
        <begin position="166"/>
        <end position="194"/>
    </location>
</feature>
<reference evidence="3 4" key="1">
    <citation type="journal article" date="2022" name="Nat. Plants">
        <title>Genomes of leafy and leafless Platanthera orchids illuminate the evolution of mycoheterotrophy.</title>
        <authorList>
            <person name="Li M.H."/>
            <person name="Liu K.W."/>
            <person name="Li Z."/>
            <person name="Lu H.C."/>
            <person name="Ye Q.L."/>
            <person name="Zhang D."/>
            <person name="Wang J.Y."/>
            <person name="Li Y.F."/>
            <person name="Zhong Z.M."/>
            <person name="Liu X."/>
            <person name="Yu X."/>
            <person name="Liu D.K."/>
            <person name="Tu X.D."/>
            <person name="Liu B."/>
            <person name="Hao Y."/>
            <person name="Liao X.Y."/>
            <person name="Jiang Y.T."/>
            <person name="Sun W.H."/>
            <person name="Chen J."/>
            <person name="Chen Y.Q."/>
            <person name="Ai Y."/>
            <person name="Zhai J.W."/>
            <person name="Wu S.S."/>
            <person name="Zhou Z."/>
            <person name="Hsiao Y.Y."/>
            <person name="Wu W.L."/>
            <person name="Chen Y.Y."/>
            <person name="Lin Y.F."/>
            <person name="Hsu J.L."/>
            <person name="Li C.Y."/>
            <person name="Wang Z.W."/>
            <person name="Zhao X."/>
            <person name="Zhong W.Y."/>
            <person name="Ma X.K."/>
            <person name="Ma L."/>
            <person name="Huang J."/>
            <person name="Chen G.Z."/>
            <person name="Huang M.Z."/>
            <person name="Huang L."/>
            <person name="Peng D.H."/>
            <person name="Luo Y.B."/>
            <person name="Zou S.Q."/>
            <person name="Chen S.P."/>
            <person name="Lan S."/>
            <person name="Tsai W.C."/>
            <person name="Van de Peer Y."/>
            <person name="Liu Z.J."/>
        </authorList>
    </citation>
    <scope>NUCLEOTIDE SEQUENCE [LARGE SCALE GENOMIC DNA]</scope>
    <source>
        <strain evidence="3">Lor287</strain>
    </source>
</reference>
<feature type="compositionally biased region" description="Polar residues" evidence="1">
    <location>
        <begin position="15"/>
        <end position="40"/>
    </location>
</feature>
<feature type="compositionally biased region" description="Acidic residues" evidence="1">
    <location>
        <begin position="66"/>
        <end position="78"/>
    </location>
</feature>
<name>A0AAP0FT05_9ASPA</name>
<dbReference type="PANTHER" id="PTHR31307:SF6">
    <property type="entry name" value="OS01G0718900 PROTEIN"/>
    <property type="match status" value="1"/>
</dbReference>
<keyword evidence="4" id="KW-1185">Reference proteome</keyword>
<feature type="compositionally biased region" description="Acidic residues" evidence="1">
    <location>
        <begin position="375"/>
        <end position="398"/>
    </location>
</feature>
<sequence length="405" mass="46503">MDDIEDDARYPPNPYTQGNRRPFPSSNYSNHHTRNNSYLSQIPRGYPDDDGDGDVEEGRNEVDLPVNDDEDEEEDDEISAGKRYVRPWNDIEEDKEDEDDDSSESRGKRRRLDRYARGFELVPRSAASLASRPLQSRSSLSDWSENSTFALLDAWGDRYLQNGRKNLRSDEWGEVAKKVSHGSKNPRSEAQCRNRLDTLKKKYKKEKAKHPDYPNSSNRWIYFQKMDGLMSSPPPAAPAARQHPQLPRLPCGIDAGEYVFASSRLYQNHSDGMDEMRDSPGDTASDGEGEEVDDESDGLPPRRENVGGSSESSFRMLSDSIQKFSEIYEKIENSKKQQMAELERMRKEFHRDLELQMRQILDRAHSEISRLRQEDGEEEEEEEQTDDDGNDDDDDIDVSAENMSG</sequence>
<dbReference type="GO" id="GO:0005634">
    <property type="term" value="C:nucleus"/>
    <property type="evidence" value="ECO:0007669"/>
    <property type="project" value="TreeGrafter"/>
</dbReference>
<feature type="compositionally biased region" description="Basic and acidic residues" evidence="1">
    <location>
        <begin position="271"/>
        <end position="280"/>
    </location>
</feature>
<evidence type="ECO:0000259" key="2">
    <source>
        <dbReference type="Pfam" id="PF13837"/>
    </source>
</evidence>
<comment type="caution">
    <text evidence="3">The sequence shown here is derived from an EMBL/GenBank/DDBJ whole genome shotgun (WGS) entry which is preliminary data.</text>
</comment>